<accession>A0A844CXC9</accession>
<dbReference type="Proteomes" id="UP000564704">
    <property type="component" value="Unassembled WGS sequence"/>
</dbReference>
<keyword evidence="5" id="KW-1185">Reference proteome</keyword>
<comment type="similarity">
    <text evidence="1">Belongs to the DinB family.</text>
</comment>
<evidence type="ECO:0000313" key="4">
    <source>
        <dbReference type="EMBL" id="MRU16759.1"/>
    </source>
</evidence>
<reference evidence="4 5" key="1">
    <citation type="submission" date="2019-05" db="EMBL/GenBank/DDBJ databases">
        <title>Roseovarius bejariae sp. nov., a moderately halophylic bacterium isolated from a saline soil in Rambla Salada (Murcia).</title>
        <authorList>
            <person name="Castro D.J."/>
            <person name="Gomez-Altuve A."/>
            <person name="Reina J.C."/>
            <person name="Rodriguez M."/>
            <person name="Sampedro I."/>
            <person name="Llamas I."/>
            <person name="Martinez-Checa F."/>
        </authorList>
    </citation>
    <scope>NUCLEOTIDE SEQUENCE [LARGE SCALE GENOMIC DNA]</scope>
    <source>
        <strain evidence="4 5">A21</strain>
    </source>
</reference>
<evidence type="ECO:0000256" key="1">
    <source>
        <dbReference type="ARBA" id="ARBA00008635"/>
    </source>
</evidence>
<dbReference type="GO" id="GO:0046872">
    <property type="term" value="F:metal ion binding"/>
    <property type="evidence" value="ECO:0007669"/>
    <property type="project" value="UniProtKB-KW"/>
</dbReference>
<evidence type="ECO:0000256" key="3">
    <source>
        <dbReference type="PIRSR" id="PIRSR607837-1"/>
    </source>
</evidence>
<name>A0A844CXC9_9RHOB</name>
<dbReference type="PANTHER" id="PTHR37302:SF1">
    <property type="entry name" value="PROTEIN DINB"/>
    <property type="match status" value="1"/>
</dbReference>
<protein>
    <submittedName>
        <fullName evidence="4">Damage-inducible protein DinB</fullName>
    </submittedName>
</protein>
<proteinExistence type="inferred from homology"/>
<feature type="binding site" evidence="3">
    <location>
        <position position="140"/>
    </location>
    <ligand>
        <name>a divalent metal cation</name>
        <dbReference type="ChEBI" id="CHEBI:60240"/>
    </ligand>
</feature>
<feature type="binding site" evidence="3">
    <location>
        <position position="144"/>
    </location>
    <ligand>
        <name>a divalent metal cation</name>
        <dbReference type="ChEBI" id="CHEBI:60240"/>
    </ligand>
</feature>
<dbReference type="PANTHER" id="PTHR37302">
    <property type="entry name" value="SLR1116 PROTEIN"/>
    <property type="match status" value="1"/>
</dbReference>
<dbReference type="RefSeq" id="WP_154154178.1">
    <property type="nucleotide sequence ID" value="NZ_SZWE01000002.1"/>
</dbReference>
<dbReference type="InterPro" id="IPR034660">
    <property type="entry name" value="DinB/YfiT-like"/>
</dbReference>
<organism evidence="4 5">
    <name type="scientific">Roseovarius bejariae</name>
    <dbReference type="NCBI Taxonomy" id="2576383"/>
    <lineage>
        <taxon>Bacteria</taxon>
        <taxon>Pseudomonadati</taxon>
        <taxon>Pseudomonadota</taxon>
        <taxon>Alphaproteobacteria</taxon>
        <taxon>Rhodobacterales</taxon>
        <taxon>Roseobacteraceae</taxon>
        <taxon>Roseovarius</taxon>
    </lineage>
</organism>
<feature type="binding site" evidence="3">
    <location>
        <position position="51"/>
    </location>
    <ligand>
        <name>a divalent metal cation</name>
        <dbReference type="ChEBI" id="CHEBI:60240"/>
    </ligand>
</feature>
<keyword evidence="2 3" id="KW-0479">Metal-binding</keyword>
<comment type="caution">
    <text evidence="4">The sequence shown here is derived from an EMBL/GenBank/DDBJ whole genome shotgun (WGS) entry which is preliminary data.</text>
</comment>
<dbReference type="InterPro" id="IPR007837">
    <property type="entry name" value="DinB"/>
</dbReference>
<evidence type="ECO:0000256" key="2">
    <source>
        <dbReference type="ARBA" id="ARBA00022723"/>
    </source>
</evidence>
<dbReference type="AlphaFoldDB" id="A0A844CXC9"/>
<gene>
    <name evidence="4" type="ORF">FDP25_15060</name>
</gene>
<evidence type="ECO:0000313" key="5">
    <source>
        <dbReference type="Proteomes" id="UP000564704"/>
    </source>
</evidence>
<dbReference type="Gene3D" id="1.20.120.450">
    <property type="entry name" value="dinb family like domain"/>
    <property type="match status" value="1"/>
</dbReference>
<dbReference type="Pfam" id="PF05163">
    <property type="entry name" value="DinB"/>
    <property type="match status" value="1"/>
</dbReference>
<sequence length="172" mass="19253">MMIEPGYVRMMARYNAWQNRQLSDALDGVPLEVLRADHGAFFGSILGTLNHILWADRLWMSRFAPDLQAPPEGGIVTSTELCPTFAVWGAERFAMDGMIARWAKGLHAVDLAGALRFHSRSLGREARSPMAQCVIHMFNHQTHHRGQVHAMLTKSKIGAPVSDLFLMPEETE</sequence>
<dbReference type="OrthoDB" id="9807509at2"/>
<dbReference type="EMBL" id="SZWE01000002">
    <property type="protein sequence ID" value="MRU16759.1"/>
    <property type="molecule type" value="Genomic_DNA"/>
</dbReference>
<dbReference type="SUPFAM" id="SSF109854">
    <property type="entry name" value="DinB/YfiT-like putative metalloenzymes"/>
    <property type="match status" value="1"/>
</dbReference>